<dbReference type="EMBL" id="REFJ01000001">
    <property type="protein sequence ID" value="RMA82729.1"/>
    <property type="molecule type" value="Genomic_DNA"/>
</dbReference>
<evidence type="ECO:0000256" key="1">
    <source>
        <dbReference type="ARBA" id="ARBA00003618"/>
    </source>
</evidence>
<keyword evidence="6" id="KW-0067">ATP-binding</keyword>
<dbReference type="GO" id="GO:0009432">
    <property type="term" value="P:SOS response"/>
    <property type="evidence" value="ECO:0007669"/>
    <property type="project" value="UniProtKB-ARBA"/>
</dbReference>
<evidence type="ECO:0000256" key="9">
    <source>
        <dbReference type="PIRNR" id="PIRNR003128"/>
    </source>
</evidence>
<name>A0A3M0AGP2_9GAMM</name>
<dbReference type="NCBIfam" id="NF008121">
    <property type="entry name" value="PRK10869.1"/>
    <property type="match status" value="1"/>
</dbReference>
<keyword evidence="7 9" id="KW-0234">DNA repair</keyword>
<evidence type="ECO:0000256" key="4">
    <source>
        <dbReference type="ARBA" id="ARBA00022741"/>
    </source>
</evidence>
<dbReference type="Pfam" id="PF02463">
    <property type="entry name" value="SMC_N"/>
    <property type="match status" value="1"/>
</dbReference>
<evidence type="ECO:0000256" key="7">
    <source>
        <dbReference type="ARBA" id="ARBA00023204"/>
    </source>
</evidence>
<dbReference type="GO" id="GO:0043590">
    <property type="term" value="C:bacterial nucleoid"/>
    <property type="evidence" value="ECO:0007669"/>
    <property type="project" value="TreeGrafter"/>
</dbReference>
<dbReference type="PIRSF" id="PIRSF003128">
    <property type="entry name" value="RecN"/>
    <property type="match status" value="1"/>
</dbReference>
<dbReference type="Gene3D" id="3.40.50.300">
    <property type="entry name" value="P-loop containing nucleotide triphosphate hydrolases"/>
    <property type="match status" value="2"/>
</dbReference>
<dbReference type="Proteomes" id="UP000267187">
    <property type="component" value="Unassembled WGS sequence"/>
</dbReference>
<evidence type="ECO:0000259" key="11">
    <source>
        <dbReference type="Pfam" id="PF02463"/>
    </source>
</evidence>
<dbReference type="GO" id="GO:0006310">
    <property type="term" value="P:DNA recombination"/>
    <property type="evidence" value="ECO:0007669"/>
    <property type="project" value="InterPro"/>
</dbReference>
<evidence type="ECO:0000256" key="3">
    <source>
        <dbReference type="ARBA" id="ARBA00021315"/>
    </source>
</evidence>
<comment type="similarity">
    <text evidence="2 9">Belongs to the RecN family.</text>
</comment>
<dbReference type="PANTHER" id="PTHR11059:SF0">
    <property type="entry name" value="DNA REPAIR PROTEIN RECN"/>
    <property type="match status" value="1"/>
</dbReference>
<organism evidence="12 13">
    <name type="scientific">Umboniibacter marinipuniceus</name>
    <dbReference type="NCBI Taxonomy" id="569599"/>
    <lineage>
        <taxon>Bacteria</taxon>
        <taxon>Pseudomonadati</taxon>
        <taxon>Pseudomonadota</taxon>
        <taxon>Gammaproteobacteria</taxon>
        <taxon>Cellvibrionales</taxon>
        <taxon>Cellvibrionaceae</taxon>
        <taxon>Umboniibacter</taxon>
    </lineage>
</organism>
<keyword evidence="4" id="KW-0547">Nucleotide-binding</keyword>
<keyword evidence="13" id="KW-1185">Reference proteome</keyword>
<feature type="coiled-coil region" evidence="10">
    <location>
        <begin position="334"/>
        <end position="361"/>
    </location>
</feature>
<keyword evidence="10" id="KW-0175">Coiled coil</keyword>
<dbReference type="CDD" id="cd03241">
    <property type="entry name" value="ABC_RecN"/>
    <property type="match status" value="2"/>
</dbReference>
<dbReference type="RefSeq" id="WP_170150765.1">
    <property type="nucleotide sequence ID" value="NZ_REFJ01000001.1"/>
</dbReference>
<dbReference type="NCBIfam" id="TIGR00634">
    <property type="entry name" value="recN"/>
    <property type="match status" value="1"/>
</dbReference>
<evidence type="ECO:0000313" key="13">
    <source>
        <dbReference type="Proteomes" id="UP000267187"/>
    </source>
</evidence>
<dbReference type="GO" id="GO:0005524">
    <property type="term" value="F:ATP binding"/>
    <property type="evidence" value="ECO:0007669"/>
    <property type="project" value="UniProtKB-KW"/>
</dbReference>
<accession>A0A3M0AGP2</accession>
<dbReference type="InterPro" id="IPR027417">
    <property type="entry name" value="P-loop_NTPase"/>
</dbReference>
<evidence type="ECO:0000256" key="8">
    <source>
        <dbReference type="ARBA" id="ARBA00033408"/>
    </source>
</evidence>
<keyword evidence="5 9" id="KW-0227">DNA damage</keyword>
<dbReference type="AlphaFoldDB" id="A0A3M0AGP2"/>
<gene>
    <name evidence="12" type="ORF">DFR27_0687</name>
</gene>
<dbReference type="FunFam" id="3.40.50.300:FF:000356">
    <property type="entry name" value="DNA repair protein RecN"/>
    <property type="match status" value="1"/>
</dbReference>
<evidence type="ECO:0000313" key="12">
    <source>
        <dbReference type="EMBL" id="RMA82729.1"/>
    </source>
</evidence>
<comment type="function">
    <text evidence="1 9">May be involved in recombinational repair of damaged DNA.</text>
</comment>
<evidence type="ECO:0000256" key="2">
    <source>
        <dbReference type="ARBA" id="ARBA00009441"/>
    </source>
</evidence>
<dbReference type="GO" id="GO:0006281">
    <property type="term" value="P:DNA repair"/>
    <property type="evidence" value="ECO:0007669"/>
    <property type="project" value="UniProtKB-KW"/>
</dbReference>
<dbReference type="InterPro" id="IPR004604">
    <property type="entry name" value="DNA_recomb/repair_RecN"/>
</dbReference>
<reference evidence="12 13" key="1">
    <citation type="submission" date="2018-10" db="EMBL/GenBank/DDBJ databases">
        <title>Genomic Encyclopedia of Type Strains, Phase IV (KMG-IV): sequencing the most valuable type-strain genomes for metagenomic binning, comparative biology and taxonomic classification.</title>
        <authorList>
            <person name="Goeker M."/>
        </authorList>
    </citation>
    <scope>NUCLEOTIDE SEQUENCE [LARGE SCALE GENOMIC DNA]</scope>
    <source>
        <strain evidence="12 13">DSM 25080</strain>
    </source>
</reference>
<sequence length="561" mass="61001">MLSELSISQFALVESLNLEFSPGLTVITGETGAGKSIMLDALSLALGARSDAGYVRHGAKRADISACFDIRENQAAIDWLNAHELMDEDHCILRRVVSADGRSKAFLNGRPVAASQLKQLAPLLAEIHSQHGHQALLNTNHQLNLVDEIGQLSTQRASVARYAAEWRKYKKELKLLTANPEEGIARKQLLQYQVSELDALALAEGEIETLEAQQQLLSHAQALITAGEEASSLIDRDKGIRTQLQNALNALTSMPVISNAAESAIELLNTALIHTDEATSELRQHLSDVEHNPEALQSVTQRLESIYAVARKHKVMPEALLSLHLELSDELLALSGIDTQVETLQRAMAELEDQYYHAADKLAKARVKAGQTLCSAVNKLFGELAMDGAQLKVEWQPTNLSDLSPTGTESVNFMVQTNVGQPFGPLNKVASGGELSRIALAISVVTASVATVPTLLFDEVDVGVGGTTASKIGQLMRKLGVNLQVLSVTHQPQVAAQSHNHWHVSKATKKGNTHSTLRYLSPEERTEELARMLGGSEVKEQTRANARALLEEVEDLSELMH</sequence>
<dbReference type="InterPro" id="IPR003395">
    <property type="entry name" value="RecF/RecN/SMC_N"/>
</dbReference>
<proteinExistence type="inferred from homology"/>
<dbReference type="PANTHER" id="PTHR11059">
    <property type="entry name" value="DNA REPAIR PROTEIN RECN"/>
    <property type="match status" value="1"/>
</dbReference>
<dbReference type="FunFam" id="3.40.50.300:FF:000319">
    <property type="entry name" value="DNA repair protein RecN"/>
    <property type="match status" value="1"/>
</dbReference>
<protein>
    <recommendedName>
        <fullName evidence="3 9">DNA repair protein RecN</fullName>
    </recommendedName>
    <alternativeName>
        <fullName evidence="8 9">Recombination protein N</fullName>
    </alternativeName>
</protein>
<evidence type="ECO:0000256" key="10">
    <source>
        <dbReference type="SAM" id="Coils"/>
    </source>
</evidence>
<dbReference type="SUPFAM" id="SSF52540">
    <property type="entry name" value="P-loop containing nucleoside triphosphate hydrolases"/>
    <property type="match status" value="1"/>
</dbReference>
<feature type="domain" description="RecF/RecN/SMC N-terminal" evidence="11">
    <location>
        <begin position="2"/>
        <end position="509"/>
    </location>
</feature>
<evidence type="ECO:0000256" key="6">
    <source>
        <dbReference type="ARBA" id="ARBA00022840"/>
    </source>
</evidence>
<comment type="caution">
    <text evidence="12">The sequence shown here is derived from an EMBL/GenBank/DDBJ whole genome shotgun (WGS) entry which is preliminary data.</text>
</comment>
<evidence type="ECO:0000256" key="5">
    <source>
        <dbReference type="ARBA" id="ARBA00022763"/>
    </source>
</evidence>